<reference evidence="2 3" key="1">
    <citation type="submission" date="2020-08" db="EMBL/GenBank/DDBJ databases">
        <title>Cohnella phylogeny.</title>
        <authorList>
            <person name="Dunlap C."/>
        </authorList>
    </citation>
    <scope>NUCLEOTIDE SEQUENCE [LARGE SCALE GENOMIC DNA]</scope>
    <source>
        <strain evidence="2 3">DSM 25239</strain>
    </source>
</reference>
<comment type="caution">
    <text evidence="2">The sequence shown here is derived from an EMBL/GenBank/DDBJ whole genome shotgun (WGS) entry which is preliminary data.</text>
</comment>
<dbReference type="Proteomes" id="UP000553776">
    <property type="component" value="Unassembled WGS sequence"/>
</dbReference>
<dbReference type="Gene3D" id="3.50.50.60">
    <property type="entry name" value="FAD/NAD(P)-binding domain"/>
    <property type="match status" value="1"/>
</dbReference>
<dbReference type="RefSeq" id="WP_185136090.1">
    <property type="nucleotide sequence ID" value="NZ_BORM01000004.1"/>
</dbReference>
<dbReference type="PANTHER" id="PTHR13847">
    <property type="entry name" value="SARCOSINE DEHYDROGENASE-RELATED"/>
    <property type="match status" value="1"/>
</dbReference>
<evidence type="ECO:0000313" key="3">
    <source>
        <dbReference type="Proteomes" id="UP000553776"/>
    </source>
</evidence>
<dbReference type="PANTHER" id="PTHR13847:SF201">
    <property type="entry name" value="PUTATIBE OXIDOREDUCTASE"/>
    <property type="match status" value="1"/>
</dbReference>
<dbReference type="EMBL" id="JACJVR010000047">
    <property type="protein sequence ID" value="MBB6692097.1"/>
    <property type="molecule type" value="Genomic_DNA"/>
</dbReference>
<feature type="domain" description="FAD dependent oxidoreductase" evidence="1">
    <location>
        <begin position="31"/>
        <end position="382"/>
    </location>
</feature>
<sequence>MSLYYGSLYWPATWPNPPRYPSLSGTDRCKALVIGGGMSGSLCGLLLARSGIDAVLIEQNEVASGSSLANTGLIQYSNDIMLSHLAEQIGERNAVLFYKECKDAVLHLARIAETLPRDVGFKLRSSLYMASSKDDVAALRREYEMLDRFGFGAEWWDGRRIEENFPFRREAAIVTRGDAEMNPYRFVHAVVEEAAKQGLRVYEKTPMLSVQGERGRFVVRAGRGEIRADNLVYAVGYTPEAAGSALFAARLNRSYAMATKPLEGLSEWHQRFLLWETSRPYLYARTTEDGRIVAGGLDEPLRRPVLSDSELRQRTLRLRSDIGQLFPGLEPEPEYEWCATFGESADNLPWLGEDPRRPGTFYALGYGGNGTVYGAIAARLIRDSLIGEKSPVAPIVRPDRPIPIASAAAARARRLAKSGR</sequence>
<dbReference type="Pfam" id="PF01266">
    <property type="entry name" value="DAO"/>
    <property type="match status" value="1"/>
</dbReference>
<dbReference type="AlphaFoldDB" id="A0A841TUA3"/>
<protein>
    <submittedName>
        <fullName evidence="2">FAD-binding oxidoreductase</fullName>
    </submittedName>
</protein>
<dbReference type="InterPro" id="IPR036188">
    <property type="entry name" value="FAD/NAD-bd_sf"/>
</dbReference>
<accession>A0A841TUA3</accession>
<dbReference type="GO" id="GO:0005737">
    <property type="term" value="C:cytoplasm"/>
    <property type="evidence" value="ECO:0007669"/>
    <property type="project" value="TreeGrafter"/>
</dbReference>
<keyword evidence="3" id="KW-1185">Reference proteome</keyword>
<proteinExistence type="predicted"/>
<dbReference type="InterPro" id="IPR006076">
    <property type="entry name" value="FAD-dep_OxRdtase"/>
</dbReference>
<gene>
    <name evidence="2" type="ORF">H7B90_11865</name>
</gene>
<organism evidence="2 3">
    <name type="scientific">Cohnella xylanilytica</name>
    <dbReference type="NCBI Taxonomy" id="557555"/>
    <lineage>
        <taxon>Bacteria</taxon>
        <taxon>Bacillati</taxon>
        <taxon>Bacillota</taxon>
        <taxon>Bacilli</taxon>
        <taxon>Bacillales</taxon>
        <taxon>Paenibacillaceae</taxon>
        <taxon>Cohnella</taxon>
    </lineage>
</organism>
<name>A0A841TUA3_9BACL</name>
<evidence type="ECO:0000313" key="2">
    <source>
        <dbReference type="EMBL" id="MBB6692097.1"/>
    </source>
</evidence>
<evidence type="ECO:0000259" key="1">
    <source>
        <dbReference type="Pfam" id="PF01266"/>
    </source>
</evidence>
<dbReference type="Gene3D" id="3.30.9.10">
    <property type="entry name" value="D-Amino Acid Oxidase, subunit A, domain 2"/>
    <property type="match status" value="1"/>
</dbReference>
<dbReference type="SUPFAM" id="SSF51905">
    <property type="entry name" value="FAD/NAD(P)-binding domain"/>
    <property type="match status" value="1"/>
</dbReference>